<dbReference type="GO" id="GO:0006355">
    <property type="term" value="P:regulation of DNA-templated transcription"/>
    <property type="evidence" value="ECO:0007669"/>
    <property type="project" value="InterPro"/>
</dbReference>
<dbReference type="InterPro" id="IPR059106">
    <property type="entry name" value="WHD_MalT"/>
</dbReference>
<dbReference type="InterPro" id="IPR036388">
    <property type="entry name" value="WH-like_DNA-bd_sf"/>
</dbReference>
<dbReference type="Proteomes" id="UP000655366">
    <property type="component" value="Unassembled WGS sequence"/>
</dbReference>
<dbReference type="GO" id="GO:0003677">
    <property type="term" value="F:DNA binding"/>
    <property type="evidence" value="ECO:0007669"/>
    <property type="project" value="UniProtKB-KW"/>
</dbReference>
<gene>
    <name evidence="5" type="ORF">IV500_00930</name>
</gene>
<protein>
    <submittedName>
        <fullName evidence="5">Helix-turn-helix transcriptional regulator</fullName>
    </submittedName>
</protein>
<dbReference type="PANTHER" id="PTHR44688">
    <property type="entry name" value="DNA-BINDING TRANSCRIPTIONAL ACTIVATOR DEVR_DOSR"/>
    <property type="match status" value="1"/>
</dbReference>
<dbReference type="Pfam" id="PF00196">
    <property type="entry name" value="GerE"/>
    <property type="match status" value="1"/>
</dbReference>
<dbReference type="PROSITE" id="PS50043">
    <property type="entry name" value="HTH_LUXR_2"/>
    <property type="match status" value="1"/>
</dbReference>
<dbReference type="SUPFAM" id="SSF48452">
    <property type="entry name" value="TPR-like"/>
    <property type="match status" value="1"/>
</dbReference>
<dbReference type="InterPro" id="IPR027417">
    <property type="entry name" value="P-loop_NTPase"/>
</dbReference>
<evidence type="ECO:0000259" key="4">
    <source>
        <dbReference type="PROSITE" id="PS50043"/>
    </source>
</evidence>
<dbReference type="AlphaFoldDB" id="A0A931CJ67"/>
<reference evidence="5 6" key="1">
    <citation type="submission" date="2020-11" db="EMBL/GenBank/DDBJ databases">
        <title>Arthrobacter antarcticus sp. nov., isolated from Antarctic Soil.</title>
        <authorList>
            <person name="Li J."/>
        </authorList>
    </citation>
    <scope>NUCLEOTIDE SEQUENCE [LARGE SCALE GENOMIC DNA]</scope>
    <source>
        <strain evidence="5 6">Z1-20</strain>
    </source>
</reference>
<dbReference type="Gene3D" id="1.10.10.10">
    <property type="entry name" value="Winged helix-like DNA-binding domain superfamily/Winged helix DNA-binding domain"/>
    <property type="match status" value="1"/>
</dbReference>
<dbReference type="SUPFAM" id="SSF52540">
    <property type="entry name" value="P-loop containing nucleoside triphosphate hydrolases"/>
    <property type="match status" value="1"/>
</dbReference>
<keyword evidence="2" id="KW-0238">DNA-binding</keyword>
<dbReference type="InterPro" id="IPR011990">
    <property type="entry name" value="TPR-like_helical_dom_sf"/>
</dbReference>
<sequence>MAPPLIAGKLFVPLPQRGLVARRRLSGLLRQGTESRLTLLSAPPGFGKTTLLAEWLALPDEKRCVAWLSLEQSDSDPAVFWTYVVTALQAAVPGLDPAALDQLTSSPLPTERVLTAVLNGLAATPKEVWLVLDDYHLADGRGVGEGMAFLLEHVPPRMHVVISTRADPELPLSRWRVRGELLEIRAAELRFTFEEATEYFRGVPGVDLAAREVAALSQRTEGWIAALQLAGLSLKGRADIAGFIARFDGDDRYILDYLLEEVLAHQPKQVRKFLLYTALLDRLTGPLCDAVTCRSDGSDTLRRLERANLFVVPLDNQREWYRYHRLFAHVLRARLLGEEPGKAPLLHQRASRWYEGQGMTGEAVGHALAALDFDRAAHLMELAVPQIRRNRQDALFLGWLKELPDDVIRCSPVLSVFQAFSLMAAGKLDGVEPRLQDAERAMAAAPSGAACPWSAIEEFQTLPATIAIYRASLAQARGDAMGTVGHAQHALALAGPDDHLARGAASGFLGLAAWARGDVSTALQTFTQAVASLHAAGNLIDELDSTVVLADLWLAAGRTGKARRIMQRALQMAQVQGPSTERATAGLHVGLSGIDCQGGDLEDARRHLEATAALQERLPPAESRYRWLVTSGLLARAEGNLEGAIDLFEQAEPLYLRGFFPEVRPIPAMKARIWIAQGRLLDAEDWARERGLSVTDDASYLREFDHLTLVRLLIAQHRACPDAGAAGRAGALLERLLDAATASGRAGSLVEIQMLQALTLDVQGLRTQALEALERAFVQAPEPGGYVRLFLDEGAPMTGLLRGAAHDGRHYRTAGEHAHRLLRLGTSAQAQAACSTPGQVPSSSADFLSERELQVLRLLGGGLSGPQIAGELFISYNTLRTHTKHIFTKLEVSDRRAAVRRARERGLL</sequence>
<dbReference type="Gene3D" id="1.25.40.10">
    <property type="entry name" value="Tetratricopeptide repeat domain"/>
    <property type="match status" value="1"/>
</dbReference>
<evidence type="ECO:0000313" key="6">
    <source>
        <dbReference type="Proteomes" id="UP000655366"/>
    </source>
</evidence>
<comment type="caution">
    <text evidence="5">The sequence shown here is derived from an EMBL/GenBank/DDBJ whole genome shotgun (WGS) entry which is preliminary data.</text>
</comment>
<dbReference type="Gene3D" id="3.40.50.300">
    <property type="entry name" value="P-loop containing nucleotide triphosphate hydrolases"/>
    <property type="match status" value="1"/>
</dbReference>
<evidence type="ECO:0000256" key="1">
    <source>
        <dbReference type="ARBA" id="ARBA00023015"/>
    </source>
</evidence>
<dbReference type="PANTHER" id="PTHR44688:SF16">
    <property type="entry name" value="DNA-BINDING TRANSCRIPTIONAL ACTIVATOR DEVR_DOSR"/>
    <property type="match status" value="1"/>
</dbReference>
<evidence type="ECO:0000313" key="5">
    <source>
        <dbReference type="EMBL" id="MBG0738002.1"/>
    </source>
</evidence>
<dbReference type="RefSeq" id="WP_196394939.1">
    <property type="nucleotide sequence ID" value="NZ_JADNYM010000001.1"/>
</dbReference>
<feature type="domain" description="HTH luxR-type" evidence="4">
    <location>
        <begin position="841"/>
        <end position="906"/>
    </location>
</feature>
<name>A0A931CJ67_9MICC</name>
<dbReference type="PRINTS" id="PR00038">
    <property type="entry name" value="HTHLUXR"/>
</dbReference>
<dbReference type="EMBL" id="JADNYM010000001">
    <property type="protein sequence ID" value="MBG0738002.1"/>
    <property type="molecule type" value="Genomic_DNA"/>
</dbReference>
<keyword evidence="3" id="KW-0804">Transcription</keyword>
<dbReference type="SUPFAM" id="SSF46894">
    <property type="entry name" value="C-terminal effector domain of the bipartite response regulators"/>
    <property type="match status" value="1"/>
</dbReference>
<dbReference type="Pfam" id="PF25873">
    <property type="entry name" value="WHD_MalT"/>
    <property type="match status" value="1"/>
</dbReference>
<keyword evidence="6" id="KW-1185">Reference proteome</keyword>
<evidence type="ECO:0000256" key="2">
    <source>
        <dbReference type="ARBA" id="ARBA00023125"/>
    </source>
</evidence>
<proteinExistence type="predicted"/>
<dbReference type="InterPro" id="IPR000792">
    <property type="entry name" value="Tscrpt_reg_LuxR_C"/>
</dbReference>
<dbReference type="Pfam" id="PF17874">
    <property type="entry name" value="TPR_MalT"/>
    <property type="match status" value="1"/>
</dbReference>
<dbReference type="SMART" id="SM00421">
    <property type="entry name" value="HTH_LUXR"/>
    <property type="match status" value="1"/>
</dbReference>
<evidence type="ECO:0000256" key="3">
    <source>
        <dbReference type="ARBA" id="ARBA00023163"/>
    </source>
</evidence>
<keyword evidence="1" id="KW-0805">Transcription regulation</keyword>
<dbReference type="InterPro" id="IPR016032">
    <property type="entry name" value="Sig_transdc_resp-reg_C-effctor"/>
</dbReference>
<dbReference type="InterPro" id="IPR041617">
    <property type="entry name" value="TPR_MalT"/>
</dbReference>
<accession>A0A931CJ67</accession>
<organism evidence="5 6">
    <name type="scientific">Arthrobacter terrae</name>
    <dbReference type="NCBI Taxonomy" id="2935737"/>
    <lineage>
        <taxon>Bacteria</taxon>
        <taxon>Bacillati</taxon>
        <taxon>Actinomycetota</taxon>
        <taxon>Actinomycetes</taxon>
        <taxon>Micrococcales</taxon>
        <taxon>Micrococcaceae</taxon>
        <taxon>Arthrobacter</taxon>
    </lineage>
</organism>